<evidence type="ECO:0000313" key="2">
    <source>
        <dbReference type="Proteomes" id="UP000694382"/>
    </source>
</evidence>
<dbReference type="Proteomes" id="UP000694382">
    <property type="component" value="Unassembled WGS sequence"/>
</dbReference>
<accession>A0A8U8BJG2</accession>
<reference evidence="1" key="1">
    <citation type="submission" date="2025-08" db="UniProtKB">
        <authorList>
            <consortium name="Ensembl"/>
        </authorList>
    </citation>
    <scope>IDENTIFICATION</scope>
</reference>
<sequence>MFGGLCPEWRLAPENPAMRRMPPRPKLAPVPASGWFDSASESHNLPPGPGLVSFCFRGKGPLFMFGGLWHQCQLRAGLIVPAGPTICHQGPGLVSFCFRGKARCFMFGGLCPGWPAGS</sequence>
<reference evidence="1" key="2">
    <citation type="submission" date="2025-09" db="UniProtKB">
        <authorList>
            <consortium name="Ensembl"/>
        </authorList>
    </citation>
    <scope>IDENTIFICATION</scope>
</reference>
<name>A0A8U8BJG2_GEOPR</name>
<dbReference type="AlphaFoldDB" id="A0A8U8BJG2"/>
<protein>
    <submittedName>
        <fullName evidence="1">Uncharacterized protein</fullName>
    </submittedName>
</protein>
<evidence type="ECO:0000313" key="1">
    <source>
        <dbReference type="Ensembl" id="ENSCPVP00000026930.1"/>
    </source>
</evidence>
<organism evidence="1 2">
    <name type="scientific">Geospiza parvula</name>
    <name type="common">Small tree-finch</name>
    <name type="synonym">Camarhynchus parvulus</name>
    <dbReference type="NCBI Taxonomy" id="87175"/>
    <lineage>
        <taxon>Eukaryota</taxon>
        <taxon>Metazoa</taxon>
        <taxon>Chordata</taxon>
        <taxon>Craniata</taxon>
        <taxon>Vertebrata</taxon>
        <taxon>Euteleostomi</taxon>
        <taxon>Archelosauria</taxon>
        <taxon>Archosauria</taxon>
        <taxon>Dinosauria</taxon>
        <taxon>Saurischia</taxon>
        <taxon>Theropoda</taxon>
        <taxon>Coelurosauria</taxon>
        <taxon>Aves</taxon>
        <taxon>Neognathae</taxon>
        <taxon>Neoaves</taxon>
        <taxon>Telluraves</taxon>
        <taxon>Australaves</taxon>
        <taxon>Passeriformes</taxon>
        <taxon>Thraupidae</taxon>
        <taxon>Camarhynchus</taxon>
    </lineage>
</organism>
<proteinExistence type="predicted"/>
<dbReference type="Ensembl" id="ENSCPVT00000024646.1">
    <property type="protein sequence ID" value="ENSCPVP00000026930.1"/>
    <property type="gene ID" value="ENSCPVG00000016861.1"/>
</dbReference>
<keyword evidence="2" id="KW-1185">Reference proteome</keyword>